<feature type="transmembrane region" description="Helical" evidence="17">
    <location>
        <begin position="152"/>
        <end position="171"/>
    </location>
</feature>
<dbReference type="EC" id="2.4.99.18" evidence="6"/>
<evidence type="ECO:0000256" key="4">
    <source>
        <dbReference type="ARBA" id="ARBA00004922"/>
    </source>
</evidence>
<dbReference type="GO" id="GO:0012505">
    <property type="term" value="C:endomembrane system"/>
    <property type="evidence" value="ECO:0007669"/>
    <property type="project" value="UniProtKB-SubCell"/>
</dbReference>
<feature type="transmembrane region" description="Helical" evidence="17">
    <location>
        <begin position="210"/>
        <end position="228"/>
    </location>
</feature>
<comment type="cofactor">
    <cofactor evidence="2">
        <name>Mg(2+)</name>
        <dbReference type="ChEBI" id="CHEBI:18420"/>
    </cofactor>
</comment>
<evidence type="ECO:0000259" key="18">
    <source>
        <dbReference type="Pfam" id="PF02516"/>
    </source>
</evidence>
<keyword evidence="10" id="KW-0479">Metal-binding</keyword>
<dbReference type="AlphaFoldDB" id="A0AAE0KVZ1"/>
<keyword evidence="11" id="KW-0460">Magnesium</keyword>
<evidence type="ECO:0000313" key="20">
    <source>
        <dbReference type="EMBL" id="KAK3262445.1"/>
    </source>
</evidence>
<dbReference type="Pfam" id="PF02516">
    <property type="entry name" value="STT3"/>
    <property type="match status" value="1"/>
</dbReference>
<proteinExistence type="inferred from homology"/>
<sequence length="849" mass="94352">MMEVLALICEAGRLLGEGNGLRVIPGVVSSSVMAKDGKKSKKEEKLQKKELKTGKAPNANIPDGPSLLFGQMEVPSGFLNLAGFAILVAILVSSCRSAYNIRMHAINEYGPVIHEFDPWFNFRATQYLADNGWHKFFHWFDYQSWYPLGRPVGTTIYPGMQITAVCIWRLLNAMGMPWELNDVCAYMPCWFGVSATLFLGLLTYECYGSFTAAVISCSIMAIIPAHIMRSVGGGYDNEAIAVTAICATFYFWVRSLRNKDSWLFGVLTGLAYAYMVAAWGGFVFVLNMIGIHAAFTVGLGFLGVGEGHTTKLHRAYSLFFVIGTFGAIHVPPVGMTPFKSLEQLGPLGVFVGLQILEFIDVIRRKHNLDEEQTRALRIKVITVLVAVASILIAIVMPSGYFAPLSSRVRGLFVKHTRTGNPLVDSVAEHQPASADAYWQYLHYCVYMSPVGTVMTGLRTNKWSQGSFMVLYSIIAYFFSSKMARLIIIAGPVASSTSGIMLGGLAEWAIGQFWWPKEGENPRYFPTSRNPLIQIHNMAISAYKTPGGQLARKFSAGVFFFIILCTPLVSDFQRHADMIARSTSNPQIVFKGQLRDGTMVTVDDYREAYWFLRDNTPEDSRVMAWWDYGYQITGIANRTTIADGNTWNHEHIATLGRTLTAPVDEAHRIIQHLADYVLVWAGGGGDDMAKSPHLARIANSVYEGVCPGDPTCQLFGFNRESGTATPMMKKSLLYQLHQHGENGVTVDPALFQEAFRSKYGKVRIFKVMDVDEESKAWVADPANKICDAPGSWYCTGQYPPGIDWLISQRISFAQLEDFNKKRDSKAEKYHKDYMARMAGASPVQSGRSGR</sequence>
<evidence type="ECO:0000256" key="5">
    <source>
        <dbReference type="ARBA" id="ARBA00010810"/>
    </source>
</evidence>
<dbReference type="InterPro" id="IPR048307">
    <property type="entry name" value="STT3_N"/>
</dbReference>
<dbReference type="FunFam" id="3.40.50.12610:FF:000003">
    <property type="entry name" value="Oligosaccharyl transferase-like protein"/>
    <property type="match status" value="1"/>
</dbReference>
<evidence type="ECO:0000256" key="8">
    <source>
        <dbReference type="ARBA" id="ARBA00022679"/>
    </source>
</evidence>
<dbReference type="Pfam" id="PF21436">
    <property type="entry name" value="STT3-PglB_core"/>
    <property type="match status" value="1"/>
</dbReference>
<keyword evidence="14" id="KW-0464">Manganese</keyword>
<feature type="transmembrane region" description="Helical" evidence="17">
    <location>
        <begin position="485"/>
        <end position="509"/>
    </location>
</feature>
<feature type="compositionally biased region" description="Basic and acidic residues" evidence="16">
    <location>
        <begin position="38"/>
        <end position="53"/>
    </location>
</feature>
<accession>A0AAE0KVZ1</accession>
<dbReference type="GO" id="GO:0016020">
    <property type="term" value="C:membrane"/>
    <property type="evidence" value="ECO:0007669"/>
    <property type="project" value="InterPro"/>
</dbReference>
<evidence type="ECO:0000256" key="2">
    <source>
        <dbReference type="ARBA" id="ARBA00001946"/>
    </source>
</evidence>
<feature type="transmembrane region" description="Helical" evidence="17">
    <location>
        <begin position="273"/>
        <end position="303"/>
    </location>
</feature>
<evidence type="ECO:0000256" key="16">
    <source>
        <dbReference type="SAM" id="MobiDB-lite"/>
    </source>
</evidence>
<evidence type="ECO:0000256" key="14">
    <source>
        <dbReference type="ARBA" id="ARBA00023211"/>
    </source>
</evidence>
<feature type="transmembrane region" description="Helical" evidence="17">
    <location>
        <begin position="78"/>
        <end position="99"/>
    </location>
</feature>
<evidence type="ECO:0000256" key="15">
    <source>
        <dbReference type="ARBA" id="ARBA00048829"/>
    </source>
</evidence>
<dbReference type="Gene3D" id="3.40.50.12610">
    <property type="match status" value="1"/>
</dbReference>
<feature type="domain" description="STT3/PglB/AglB core" evidence="19">
    <location>
        <begin position="618"/>
        <end position="672"/>
    </location>
</feature>
<comment type="similarity">
    <text evidence="5">Belongs to the STT3 family.</text>
</comment>
<comment type="caution">
    <text evidence="20">The sequence shown here is derived from an EMBL/GenBank/DDBJ whole genome shotgun (WGS) entry which is preliminary data.</text>
</comment>
<evidence type="ECO:0000256" key="17">
    <source>
        <dbReference type="SAM" id="Phobius"/>
    </source>
</evidence>
<name>A0AAE0KVZ1_9CHLO</name>
<keyword evidence="8" id="KW-0808">Transferase</keyword>
<feature type="transmembrane region" description="Helical" evidence="17">
    <location>
        <begin position="183"/>
        <end position="204"/>
    </location>
</feature>
<protein>
    <recommendedName>
        <fullName evidence="6">dolichyl-diphosphooligosaccharide--protein glycotransferase</fullName>
        <ecNumber evidence="6">2.4.99.18</ecNumber>
    </recommendedName>
</protein>
<evidence type="ECO:0000256" key="13">
    <source>
        <dbReference type="ARBA" id="ARBA00023136"/>
    </source>
</evidence>
<feature type="transmembrane region" description="Helical" evidence="17">
    <location>
        <begin position="235"/>
        <end position="253"/>
    </location>
</feature>
<keyword evidence="7" id="KW-0328">Glycosyltransferase</keyword>
<evidence type="ECO:0000259" key="19">
    <source>
        <dbReference type="Pfam" id="PF21436"/>
    </source>
</evidence>
<feature type="transmembrane region" description="Helical" evidence="17">
    <location>
        <begin position="462"/>
        <end position="478"/>
    </location>
</feature>
<comment type="pathway">
    <text evidence="4">Protein modification; protein glycosylation.</text>
</comment>
<comment type="subcellular location">
    <subcellularLocation>
        <location evidence="3">Endomembrane system</location>
        <topology evidence="3">Multi-pass membrane protein</topology>
    </subcellularLocation>
</comment>
<keyword evidence="9 17" id="KW-0812">Transmembrane</keyword>
<feature type="domain" description="Oligosaccharyl transferase STT3 N-terminal" evidence="18">
    <location>
        <begin position="95"/>
        <end position="488"/>
    </location>
</feature>
<comment type="catalytic activity">
    <reaction evidence="15">
        <text>a di-trans,poly-cis-dolichyl diphosphooligosaccharide + L-asparaginyl-[protein] = N(4)-(oligosaccharide-(1-&gt;4)-N-acetyl-beta-D-glucosaminyl-(1-&gt;4)-N-acetyl-beta-D-glucosaminyl)-L-asparaginyl-[protein] + a di-trans,poly-cis-dolichyl diphosphate + H(+)</text>
        <dbReference type="Rhea" id="RHEA:22980"/>
        <dbReference type="Rhea" id="RHEA-COMP:12804"/>
        <dbReference type="Rhea" id="RHEA-COMP:12805"/>
        <dbReference type="Rhea" id="RHEA-COMP:19506"/>
        <dbReference type="Rhea" id="RHEA-COMP:19509"/>
        <dbReference type="ChEBI" id="CHEBI:15378"/>
        <dbReference type="ChEBI" id="CHEBI:50347"/>
        <dbReference type="ChEBI" id="CHEBI:57497"/>
        <dbReference type="ChEBI" id="CHEBI:57570"/>
        <dbReference type="ChEBI" id="CHEBI:132529"/>
        <dbReference type="EC" id="2.4.99.18"/>
    </reaction>
</comment>
<keyword evidence="12 17" id="KW-1133">Transmembrane helix</keyword>
<evidence type="ECO:0000313" key="21">
    <source>
        <dbReference type="Proteomes" id="UP001190700"/>
    </source>
</evidence>
<keyword evidence="21" id="KW-1185">Reference proteome</keyword>
<evidence type="ECO:0000256" key="11">
    <source>
        <dbReference type="ARBA" id="ARBA00022842"/>
    </source>
</evidence>
<evidence type="ECO:0000256" key="3">
    <source>
        <dbReference type="ARBA" id="ARBA00004127"/>
    </source>
</evidence>
<dbReference type="PANTHER" id="PTHR13872:SF1">
    <property type="entry name" value="DOLICHYL-DIPHOSPHOOLIGOSACCHARIDE--PROTEIN GLYCOSYLTRANSFERASE SUBUNIT STT3B"/>
    <property type="match status" value="1"/>
</dbReference>
<comment type="cofactor">
    <cofactor evidence="1">
        <name>Mn(2+)</name>
        <dbReference type="ChEBI" id="CHEBI:29035"/>
    </cofactor>
</comment>
<dbReference type="GO" id="GO:0046872">
    <property type="term" value="F:metal ion binding"/>
    <property type="evidence" value="ECO:0007669"/>
    <property type="project" value="UniProtKB-KW"/>
</dbReference>
<dbReference type="Proteomes" id="UP001190700">
    <property type="component" value="Unassembled WGS sequence"/>
</dbReference>
<evidence type="ECO:0000256" key="12">
    <source>
        <dbReference type="ARBA" id="ARBA00022989"/>
    </source>
</evidence>
<dbReference type="InterPro" id="IPR003674">
    <property type="entry name" value="Oligo_trans_STT3"/>
</dbReference>
<evidence type="ECO:0000256" key="10">
    <source>
        <dbReference type="ARBA" id="ARBA00022723"/>
    </source>
</evidence>
<organism evidence="20 21">
    <name type="scientific">Cymbomonas tetramitiformis</name>
    <dbReference type="NCBI Taxonomy" id="36881"/>
    <lineage>
        <taxon>Eukaryota</taxon>
        <taxon>Viridiplantae</taxon>
        <taxon>Chlorophyta</taxon>
        <taxon>Pyramimonadophyceae</taxon>
        <taxon>Pyramimonadales</taxon>
        <taxon>Pyramimonadaceae</taxon>
        <taxon>Cymbomonas</taxon>
    </lineage>
</organism>
<dbReference type="InterPro" id="IPR048999">
    <property type="entry name" value="STT3-PglB_core"/>
</dbReference>
<feature type="transmembrane region" description="Helical" evidence="17">
    <location>
        <begin position="344"/>
        <end position="362"/>
    </location>
</feature>
<reference evidence="20 21" key="1">
    <citation type="journal article" date="2015" name="Genome Biol. Evol.">
        <title>Comparative Genomics of a Bacterivorous Green Alga Reveals Evolutionary Causalities and Consequences of Phago-Mixotrophic Mode of Nutrition.</title>
        <authorList>
            <person name="Burns J.A."/>
            <person name="Paasch A."/>
            <person name="Narechania A."/>
            <person name="Kim E."/>
        </authorList>
    </citation>
    <scope>NUCLEOTIDE SEQUENCE [LARGE SCALE GENOMIC DNA]</scope>
    <source>
        <strain evidence="20 21">PLY_AMNH</strain>
    </source>
</reference>
<evidence type="ECO:0000256" key="1">
    <source>
        <dbReference type="ARBA" id="ARBA00001936"/>
    </source>
</evidence>
<evidence type="ECO:0000256" key="7">
    <source>
        <dbReference type="ARBA" id="ARBA00022676"/>
    </source>
</evidence>
<feature type="transmembrane region" description="Helical" evidence="17">
    <location>
        <begin position="383"/>
        <end position="402"/>
    </location>
</feature>
<evidence type="ECO:0000256" key="6">
    <source>
        <dbReference type="ARBA" id="ARBA00012605"/>
    </source>
</evidence>
<dbReference type="GO" id="GO:0004579">
    <property type="term" value="F:dolichyl-diphosphooligosaccharide-protein glycotransferase activity"/>
    <property type="evidence" value="ECO:0007669"/>
    <property type="project" value="UniProtKB-EC"/>
</dbReference>
<keyword evidence="13 17" id="KW-0472">Membrane</keyword>
<feature type="region of interest" description="Disordered" evidence="16">
    <location>
        <begin position="38"/>
        <end position="58"/>
    </location>
</feature>
<evidence type="ECO:0000256" key="9">
    <source>
        <dbReference type="ARBA" id="ARBA00022692"/>
    </source>
</evidence>
<gene>
    <name evidence="20" type="ORF">CYMTET_28702</name>
</gene>
<dbReference type="EMBL" id="LGRX02016190">
    <property type="protein sequence ID" value="KAK3262445.1"/>
    <property type="molecule type" value="Genomic_DNA"/>
</dbReference>
<feature type="transmembrane region" description="Helical" evidence="17">
    <location>
        <begin position="315"/>
        <end position="332"/>
    </location>
</feature>
<dbReference type="PANTHER" id="PTHR13872">
    <property type="entry name" value="DOLICHYL-DIPHOSPHOOLIGOSACCHARIDE--PROTEIN GLYCOSYLTRANSFERASE SUBUNIT"/>
    <property type="match status" value="1"/>
</dbReference>